<dbReference type="RefSeq" id="WP_012874734.1">
    <property type="nucleotide sequence ID" value="NC_013525.1"/>
</dbReference>
<evidence type="ECO:0000256" key="8">
    <source>
        <dbReference type="ARBA" id="ARBA00022605"/>
    </source>
</evidence>
<dbReference type="GO" id="GO:0009099">
    <property type="term" value="P:L-valine biosynthetic process"/>
    <property type="evidence" value="ECO:0007669"/>
    <property type="project" value="UniProtKB-UniPathway"/>
</dbReference>
<dbReference type="OrthoDB" id="21319at2"/>
<keyword evidence="10 16" id="KW-0663">Pyridoxal phosphate</keyword>
<dbReference type="InterPro" id="IPR043131">
    <property type="entry name" value="BCAT-like_N"/>
</dbReference>
<dbReference type="InterPro" id="IPR033939">
    <property type="entry name" value="BCAT_family"/>
</dbReference>
<dbReference type="GO" id="GO:0052656">
    <property type="term" value="F:L-isoleucine-2-oxoglutarate transaminase activity"/>
    <property type="evidence" value="ECO:0007669"/>
    <property type="project" value="RHEA"/>
</dbReference>
<evidence type="ECO:0000256" key="4">
    <source>
        <dbReference type="ARBA" id="ARBA00004931"/>
    </source>
</evidence>
<sequence>MNPGKYAYLSGNFVPIEEAKISIMTHAFNYGTGCFEGIRAYWNPDQSEMYVFRLADHYKRLERSGKLLMMDLPASIDELCNITVELLRRNEHKEDTYIRPLLYKSSTVIGVRLHDLEHDFALFTSPMGQYVEVEEAAKVCVSSWQRVTDNSAPARAKITGTYINAALSKTEASLDGYDEAIVLTDSGHVSEGSAENIFLVMDGVLVTPPVSDNILSGITRSTLITIAKDILGIPTIERSIDRTELYVADEIFLCGTGAQVVPVGEVDRRRIGNGGAGPVTSELKSLYENIARGIDERYPEWRTPVYNRATADVADSLMTSTS</sequence>
<dbReference type="SUPFAM" id="SSF56752">
    <property type="entry name" value="D-aminoacid aminotransferase-like PLP-dependent enzymes"/>
    <property type="match status" value="1"/>
</dbReference>
<dbReference type="HOGENOM" id="CLU_020844_3_1_0"/>
<reference evidence="19" key="1">
    <citation type="journal article" date="2010" name="Stand. Genomic Sci.">
        <title>Complete genome sequence of 'Thermobaculum terrenum' type strain (YNP1).</title>
        <authorList>
            <person name="Kiss H."/>
            <person name="Cleland D."/>
            <person name="Lapidus A."/>
            <person name="Lucas S."/>
            <person name="Glavina Del Rio T."/>
            <person name="Nolan M."/>
            <person name="Tice H."/>
            <person name="Han C."/>
            <person name="Goodwin L."/>
            <person name="Pitluck S."/>
            <person name="Liolios K."/>
            <person name="Ivanova N."/>
            <person name="Mavromatis K."/>
            <person name="Ovchinnikova G."/>
            <person name="Pati A."/>
            <person name="Chen A."/>
            <person name="Palaniappan K."/>
            <person name="Land M."/>
            <person name="Hauser L."/>
            <person name="Chang Y."/>
            <person name="Jeffries C."/>
            <person name="Lu M."/>
            <person name="Brettin T."/>
            <person name="Detter J."/>
            <person name="Goker M."/>
            <person name="Tindall B."/>
            <person name="Beck B."/>
            <person name="McDermott T."/>
            <person name="Woyke T."/>
            <person name="Bristow J."/>
            <person name="Eisen J."/>
            <person name="Markowitz V."/>
            <person name="Hugenholtz P."/>
            <person name="Kyrpides N."/>
            <person name="Klenk H."/>
            <person name="Cheng J."/>
        </authorList>
    </citation>
    <scope>NUCLEOTIDE SEQUENCE [LARGE SCALE GENOMIC DNA]</scope>
    <source>
        <strain evidence="19">ATCC BAA-798 / YNP1</strain>
    </source>
</reference>
<dbReference type="InterPro" id="IPR050571">
    <property type="entry name" value="Class-IV_PLP-Dep_Aminotrnsfr"/>
</dbReference>
<evidence type="ECO:0000256" key="14">
    <source>
        <dbReference type="ARBA" id="ARBA00049229"/>
    </source>
</evidence>
<evidence type="ECO:0000256" key="1">
    <source>
        <dbReference type="ARBA" id="ARBA00001933"/>
    </source>
</evidence>
<evidence type="ECO:0000256" key="12">
    <source>
        <dbReference type="ARBA" id="ARBA00048212"/>
    </source>
</evidence>
<dbReference type="STRING" id="525904.Tter_0782"/>
<dbReference type="eggNOG" id="COG0115">
    <property type="taxonomic scope" value="Bacteria"/>
</dbReference>
<dbReference type="FunFam" id="3.20.10.10:FF:000002">
    <property type="entry name" value="D-alanine aminotransferase"/>
    <property type="match status" value="1"/>
</dbReference>
<dbReference type="UniPathway" id="UPA00049">
    <property type="reaction ID" value="UER00062"/>
</dbReference>
<evidence type="ECO:0000256" key="6">
    <source>
        <dbReference type="ARBA" id="ARBA00009320"/>
    </source>
</evidence>
<evidence type="ECO:0000256" key="11">
    <source>
        <dbReference type="ARBA" id="ARBA00023304"/>
    </source>
</evidence>
<dbReference type="PANTHER" id="PTHR42743">
    <property type="entry name" value="AMINO-ACID AMINOTRANSFERASE"/>
    <property type="match status" value="1"/>
</dbReference>
<dbReference type="KEGG" id="ttr:Tter_0782"/>
<dbReference type="InterPro" id="IPR001544">
    <property type="entry name" value="Aminotrans_IV"/>
</dbReference>
<comment type="pathway">
    <text evidence="5 17">Amino-acid biosynthesis; L-leucine biosynthesis; L-leucine from 3-methyl-2-oxobutanoate: step 4/4.</text>
</comment>
<dbReference type="GO" id="GO:0052655">
    <property type="term" value="F:L-valine-2-oxoglutarate transaminase activity"/>
    <property type="evidence" value="ECO:0007669"/>
    <property type="project" value="RHEA"/>
</dbReference>
<comment type="catalytic activity">
    <reaction evidence="14 17">
        <text>L-leucine + 2-oxoglutarate = 4-methyl-2-oxopentanoate + L-glutamate</text>
        <dbReference type="Rhea" id="RHEA:18321"/>
        <dbReference type="ChEBI" id="CHEBI:16810"/>
        <dbReference type="ChEBI" id="CHEBI:17865"/>
        <dbReference type="ChEBI" id="CHEBI:29985"/>
        <dbReference type="ChEBI" id="CHEBI:57427"/>
        <dbReference type="EC" id="2.6.1.42"/>
    </reaction>
</comment>
<evidence type="ECO:0000256" key="10">
    <source>
        <dbReference type="ARBA" id="ARBA00022898"/>
    </source>
</evidence>
<name>D1CFJ3_THET1</name>
<dbReference type="Gene3D" id="3.20.10.10">
    <property type="entry name" value="D-amino Acid Aminotransferase, subunit A, domain 2"/>
    <property type="match status" value="1"/>
</dbReference>
<dbReference type="PROSITE" id="PS00770">
    <property type="entry name" value="AA_TRANSFER_CLASS_4"/>
    <property type="match status" value="1"/>
</dbReference>
<evidence type="ECO:0000256" key="2">
    <source>
        <dbReference type="ARBA" id="ARBA00003109"/>
    </source>
</evidence>
<accession>D1CFJ3</accession>
<keyword evidence="8 17" id="KW-0028">Amino-acid biosynthesis</keyword>
<protein>
    <recommendedName>
        <fullName evidence="17">Branched-chain-amino-acid aminotransferase</fullName>
        <shortName evidence="17">BCAT</shortName>
        <ecNumber evidence="17">2.6.1.42</ecNumber>
    </recommendedName>
</protein>
<proteinExistence type="inferred from homology"/>
<keyword evidence="11 17" id="KW-0100">Branched-chain amino acid biosynthesis</keyword>
<evidence type="ECO:0000313" key="18">
    <source>
        <dbReference type="EMBL" id="ACZ41699.1"/>
    </source>
</evidence>
<dbReference type="GO" id="GO:0009098">
    <property type="term" value="P:L-leucine biosynthetic process"/>
    <property type="evidence" value="ECO:0007669"/>
    <property type="project" value="UniProtKB-UniPathway"/>
</dbReference>
<dbReference type="InterPro" id="IPR043132">
    <property type="entry name" value="BCAT-like_C"/>
</dbReference>
<dbReference type="AlphaFoldDB" id="D1CFJ3"/>
<keyword evidence="9 17" id="KW-0808">Transferase</keyword>
<comment type="cofactor">
    <cofactor evidence="1 16">
        <name>pyridoxal 5'-phosphate</name>
        <dbReference type="ChEBI" id="CHEBI:597326"/>
    </cofactor>
</comment>
<comment type="catalytic activity">
    <reaction evidence="13 17">
        <text>L-isoleucine + 2-oxoglutarate = (S)-3-methyl-2-oxopentanoate + L-glutamate</text>
        <dbReference type="Rhea" id="RHEA:24801"/>
        <dbReference type="ChEBI" id="CHEBI:16810"/>
        <dbReference type="ChEBI" id="CHEBI:29985"/>
        <dbReference type="ChEBI" id="CHEBI:35146"/>
        <dbReference type="ChEBI" id="CHEBI:58045"/>
        <dbReference type="EC" id="2.6.1.42"/>
    </reaction>
</comment>
<comment type="catalytic activity">
    <reaction evidence="12 17">
        <text>L-valine + 2-oxoglutarate = 3-methyl-2-oxobutanoate + L-glutamate</text>
        <dbReference type="Rhea" id="RHEA:24813"/>
        <dbReference type="ChEBI" id="CHEBI:11851"/>
        <dbReference type="ChEBI" id="CHEBI:16810"/>
        <dbReference type="ChEBI" id="CHEBI:29985"/>
        <dbReference type="ChEBI" id="CHEBI:57762"/>
        <dbReference type="EC" id="2.6.1.42"/>
    </reaction>
</comment>
<dbReference type="PANTHER" id="PTHR42743:SF4">
    <property type="entry name" value="BRANCHED-CHAIN-AMINO-ACID AMINOTRANSFERASE-RELATED"/>
    <property type="match status" value="1"/>
</dbReference>
<dbReference type="EMBL" id="CP001825">
    <property type="protein sequence ID" value="ACZ41699.1"/>
    <property type="molecule type" value="Genomic_DNA"/>
</dbReference>
<dbReference type="UniPathway" id="UPA00048">
    <property type="reaction ID" value="UER00073"/>
</dbReference>
<evidence type="ECO:0000256" key="9">
    <source>
        <dbReference type="ARBA" id="ARBA00022679"/>
    </source>
</evidence>
<dbReference type="InterPro" id="IPR005785">
    <property type="entry name" value="B_amino_transI"/>
</dbReference>
<dbReference type="SMR" id="D1CFJ3"/>
<dbReference type="GO" id="GO:0009097">
    <property type="term" value="P:isoleucine biosynthetic process"/>
    <property type="evidence" value="ECO:0007669"/>
    <property type="project" value="UniProtKB-UniPathway"/>
</dbReference>
<evidence type="ECO:0000256" key="15">
    <source>
        <dbReference type="RuleBase" id="RU004106"/>
    </source>
</evidence>
<dbReference type="Gene3D" id="3.30.470.10">
    <property type="match status" value="1"/>
</dbReference>
<evidence type="ECO:0000256" key="5">
    <source>
        <dbReference type="ARBA" id="ARBA00005072"/>
    </source>
</evidence>
<organism evidence="18 19">
    <name type="scientific">Thermobaculum terrenum (strain ATCC BAA-798 / CCMEE 7001 / YNP1)</name>
    <dbReference type="NCBI Taxonomy" id="525904"/>
    <lineage>
        <taxon>Bacteria</taxon>
        <taxon>Bacillati</taxon>
        <taxon>Chloroflexota</taxon>
        <taxon>Chloroflexia</taxon>
        <taxon>Candidatus Thermobaculales</taxon>
        <taxon>Candidatus Thermobaculaceae</taxon>
        <taxon>Thermobaculum</taxon>
    </lineage>
</organism>
<dbReference type="Proteomes" id="UP000000323">
    <property type="component" value="Chromosome 1"/>
</dbReference>
<dbReference type="CDD" id="cd01557">
    <property type="entry name" value="BCAT_beta_family"/>
    <property type="match status" value="1"/>
</dbReference>
<evidence type="ECO:0000313" key="19">
    <source>
        <dbReference type="Proteomes" id="UP000000323"/>
    </source>
</evidence>
<keyword evidence="19" id="KW-1185">Reference proteome</keyword>
<dbReference type="GO" id="GO:0052654">
    <property type="term" value="F:L-leucine-2-oxoglutarate transaminase activity"/>
    <property type="evidence" value="ECO:0007669"/>
    <property type="project" value="RHEA"/>
</dbReference>
<evidence type="ECO:0000256" key="13">
    <source>
        <dbReference type="ARBA" id="ARBA00048798"/>
    </source>
</evidence>
<dbReference type="NCBIfam" id="TIGR01122">
    <property type="entry name" value="ilvE_I"/>
    <property type="match status" value="1"/>
</dbReference>
<evidence type="ECO:0000256" key="3">
    <source>
        <dbReference type="ARBA" id="ARBA00004824"/>
    </source>
</evidence>
<dbReference type="Pfam" id="PF01063">
    <property type="entry name" value="Aminotran_4"/>
    <property type="match status" value="1"/>
</dbReference>
<dbReference type="NCBIfam" id="NF005146">
    <property type="entry name" value="PRK06606.1"/>
    <property type="match status" value="1"/>
</dbReference>
<comment type="function">
    <text evidence="2 17">Acts on leucine, isoleucine and valine.</text>
</comment>
<keyword evidence="7 17" id="KW-0032">Aminotransferase</keyword>
<dbReference type="InterPro" id="IPR018300">
    <property type="entry name" value="Aminotrans_IV_CS"/>
</dbReference>
<evidence type="ECO:0000256" key="16">
    <source>
        <dbReference type="RuleBase" id="RU004516"/>
    </source>
</evidence>
<evidence type="ECO:0000256" key="17">
    <source>
        <dbReference type="RuleBase" id="RU364094"/>
    </source>
</evidence>
<dbReference type="EC" id="2.6.1.42" evidence="17"/>
<comment type="similarity">
    <text evidence="6 15">Belongs to the class-IV pyridoxal-phosphate-dependent aminotransferase family.</text>
</comment>
<gene>
    <name evidence="17" type="primary">ilvE</name>
    <name evidence="18" type="ordered locus">Tter_0782</name>
</gene>
<dbReference type="InterPro" id="IPR036038">
    <property type="entry name" value="Aminotransferase-like"/>
</dbReference>
<evidence type="ECO:0000256" key="7">
    <source>
        <dbReference type="ARBA" id="ARBA00022576"/>
    </source>
</evidence>
<dbReference type="UniPathway" id="UPA00047">
    <property type="reaction ID" value="UER00058"/>
</dbReference>
<comment type="pathway">
    <text evidence="4 17">Amino-acid biosynthesis; L-valine biosynthesis; L-valine from pyruvate: step 4/4.</text>
</comment>
<comment type="pathway">
    <text evidence="3 17">Amino-acid biosynthesis; L-isoleucine biosynthesis; L-isoleucine from 2-oxobutanoate: step 4/4.</text>
</comment>